<protein>
    <submittedName>
        <fullName evidence="1">Uncharacterized protein</fullName>
    </submittedName>
</protein>
<reference evidence="1" key="1">
    <citation type="submission" date="2024-05" db="EMBL/GenBank/DDBJ databases">
        <title>Isolation and characterization of Sporomusa carbonis sp. nov., a carboxydotrophic hydrogenogen in the genus of Sporomusa isolated from a charcoal burning pile.</title>
        <authorList>
            <person name="Boeer T."/>
            <person name="Rosenbaum F."/>
            <person name="Eysell L."/>
            <person name="Mueller V."/>
            <person name="Daniel R."/>
            <person name="Poehlein A."/>
        </authorList>
    </citation>
    <scope>NUCLEOTIDE SEQUENCE [LARGE SCALE GENOMIC DNA]</scope>
    <source>
        <strain evidence="1">DSM 10669</strain>
    </source>
</reference>
<proteinExistence type="predicted"/>
<sequence>MYPELIKSTQACIMYIKEKGYWPSHEEWNAYAYKYGYYDAEKLSRLGIWGDLRELSALEVINSTKRFRKTKLLGYRYSIRDKN</sequence>
<evidence type="ECO:0000313" key="1">
    <source>
        <dbReference type="EMBL" id="XFO69181.1"/>
    </source>
</evidence>
<organism evidence="1 2">
    <name type="scientific">Sporomusa silvacetica DSM 10669</name>
    <dbReference type="NCBI Taxonomy" id="1123289"/>
    <lineage>
        <taxon>Bacteria</taxon>
        <taxon>Bacillati</taxon>
        <taxon>Bacillota</taxon>
        <taxon>Negativicutes</taxon>
        <taxon>Selenomonadales</taxon>
        <taxon>Sporomusaceae</taxon>
        <taxon>Sporomusa</taxon>
    </lineage>
</organism>
<name>A0ABZ3IUG5_9FIRM</name>
<accession>A0ABZ3IUG5</accession>
<dbReference type="RefSeq" id="WP_094602580.1">
    <property type="nucleotide sequence ID" value="NZ_CP155573.1"/>
</dbReference>
<keyword evidence="2" id="KW-1185">Reference proteome</keyword>
<gene>
    <name evidence="1" type="ORF">SPSIL_054110</name>
</gene>
<evidence type="ECO:0000313" key="2">
    <source>
        <dbReference type="Proteomes" id="UP000216752"/>
    </source>
</evidence>
<dbReference type="Proteomes" id="UP000216752">
    <property type="component" value="Chromosome"/>
</dbReference>
<dbReference type="EMBL" id="CP155573">
    <property type="protein sequence ID" value="XFO69181.1"/>
    <property type="molecule type" value="Genomic_DNA"/>
</dbReference>